<dbReference type="EMBL" id="FQZU01000066">
    <property type="protein sequence ID" value="SHL40004.1"/>
    <property type="molecule type" value="Genomic_DNA"/>
</dbReference>
<evidence type="ECO:0000259" key="5">
    <source>
        <dbReference type="Pfam" id="PF02784"/>
    </source>
</evidence>
<dbReference type="PRINTS" id="PR01179">
    <property type="entry name" value="ODADCRBXLASE"/>
</dbReference>
<dbReference type="PANTHER" id="PTHR43727">
    <property type="entry name" value="DIAMINOPIMELATE DECARBOXYLASE"/>
    <property type="match status" value="1"/>
</dbReference>
<protein>
    <submittedName>
        <fullName evidence="6">Diaminopimelate decarboxylase</fullName>
    </submittedName>
</protein>
<dbReference type="Gene3D" id="3.20.20.10">
    <property type="entry name" value="Alanine racemase"/>
    <property type="match status" value="1"/>
</dbReference>
<evidence type="ECO:0000256" key="2">
    <source>
        <dbReference type="ARBA" id="ARBA00022793"/>
    </source>
</evidence>
<dbReference type="RefSeq" id="WP_073479097.1">
    <property type="nucleotide sequence ID" value="NZ_FQZU01000066.1"/>
</dbReference>
<dbReference type="PROSITE" id="PS00878">
    <property type="entry name" value="ODR_DC_2_1"/>
    <property type="match status" value="1"/>
</dbReference>
<dbReference type="Pfam" id="PF02784">
    <property type="entry name" value="Orn_Arg_deC_N"/>
    <property type="match status" value="1"/>
</dbReference>
<dbReference type="CDD" id="cd06828">
    <property type="entry name" value="PLPDE_III_DapDC"/>
    <property type="match status" value="1"/>
</dbReference>
<dbReference type="InterPro" id="IPR000183">
    <property type="entry name" value="Orn/DAP/Arg_de-COase"/>
</dbReference>
<keyword evidence="7" id="KW-1185">Reference proteome</keyword>
<dbReference type="SUPFAM" id="SSF51419">
    <property type="entry name" value="PLP-binding barrel"/>
    <property type="match status" value="1"/>
</dbReference>
<dbReference type="AlphaFoldDB" id="A0A1M7AB37"/>
<proteinExistence type="predicted"/>
<keyword evidence="3" id="KW-0663">Pyridoxal phosphate</keyword>
<dbReference type="InterPro" id="IPR022653">
    <property type="entry name" value="De-COase2_pyr-phos_BS"/>
</dbReference>
<sequence length="402" mass="44514">MIPQQNRLWWEREDLCYKDGNLVFSGNSVAGLINLTGTPAFFYSASRISQNLERLQKALSRLDSYQIYYAIKANRFAQILTHIKKTGLCGVDICSPNELLHAFSCGFKCREISYTAHAMTNDELKLLAGNPDVRLNCDSLSTIRRLGQFCSHRKIGIRVNPAMGVGYRDSETLRYSGDKTTKFGVYREQFEEALALAAKHGLIVDTIHFHTGCGYLNNQLSIFDEILEAAHWFTDKVKDLASVNLGGGLGVPHDADDVSLDLDAWVSVINKHYGGKGLTVCVEPGDYVVKDSGILALEVNTVERKQQTDFIGVNGGFNLAIEPAFYGLPCEPVVLEQKTDALKPVTIAGNINESLDIWKDNFPMPDQIREGDLLAFVNAGGYASSMLSNHCMRGQVSENIIF</sequence>
<dbReference type="InterPro" id="IPR002986">
    <property type="entry name" value="DAP_deCOOHase_LysA"/>
</dbReference>
<comment type="cofactor">
    <cofactor evidence="1">
        <name>pyridoxal 5'-phosphate</name>
        <dbReference type="ChEBI" id="CHEBI:597326"/>
    </cofactor>
</comment>
<dbReference type="OrthoDB" id="9802241at2"/>
<dbReference type="InterPro" id="IPR022644">
    <property type="entry name" value="De-COase2_N"/>
</dbReference>
<dbReference type="PANTHER" id="PTHR43727:SF2">
    <property type="entry name" value="GROUP IV DECARBOXYLASE"/>
    <property type="match status" value="1"/>
</dbReference>
<feature type="domain" description="Orn/DAP/Arg decarboxylase 2 N-terminal" evidence="5">
    <location>
        <begin position="49"/>
        <end position="289"/>
    </location>
</feature>
<accession>A0A1M7AB37</accession>
<evidence type="ECO:0000256" key="3">
    <source>
        <dbReference type="ARBA" id="ARBA00022898"/>
    </source>
</evidence>
<dbReference type="GO" id="GO:0009089">
    <property type="term" value="P:lysine biosynthetic process via diaminopimelate"/>
    <property type="evidence" value="ECO:0007669"/>
    <property type="project" value="InterPro"/>
</dbReference>
<name>A0A1M7AB37_9BACT</name>
<dbReference type="Proteomes" id="UP000183994">
    <property type="component" value="Unassembled WGS sequence"/>
</dbReference>
<evidence type="ECO:0000256" key="4">
    <source>
        <dbReference type="ARBA" id="ARBA00023239"/>
    </source>
</evidence>
<dbReference type="InterPro" id="IPR009006">
    <property type="entry name" value="Ala_racemase/Decarboxylase_C"/>
</dbReference>
<dbReference type="InterPro" id="IPR029066">
    <property type="entry name" value="PLP-binding_barrel"/>
</dbReference>
<organism evidence="6 7">
    <name type="scientific">Desulfatibacillum alkenivorans DSM 16219</name>
    <dbReference type="NCBI Taxonomy" id="1121393"/>
    <lineage>
        <taxon>Bacteria</taxon>
        <taxon>Pseudomonadati</taxon>
        <taxon>Thermodesulfobacteriota</taxon>
        <taxon>Desulfobacteria</taxon>
        <taxon>Desulfobacterales</taxon>
        <taxon>Desulfatibacillaceae</taxon>
        <taxon>Desulfatibacillum</taxon>
    </lineage>
</organism>
<dbReference type="SUPFAM" id="SSF50621">
    <property type="entry name" value="Alanine racemase C-terminal domain-like"/>
    <property type="match status" value="1"/>
</dbReference>
<evidence type="ECO:0000313" key="7">
    <source>
        <dbReference type="Proteomes" id="UP000183994"/>
    </source>
</evidence>
<dbReference type="STRING" id="1121393.SAMN02745216_05134"/>
<evidence type="ECO:0000313" key="6">
    <source>
        <dbReference type="EMBL" id="SHL40004.1"/>
    </source>
</evidence>
<dbReference type="Gene3D" id="2.40.37.10">
    <property type="entry name" value="Lyase, Ornithine Decarboxylase, Chain A, domain 1"/>
    <property type="match status" value="1"/>
</dbReference>
<dbReference type="GO" id="GO:0008836">
    <property type="term" value="F:diaminopimelate decarboxylase activity"/>
    <property type="evidence" value="ECO:0007669"/>
    <property type="project" value="InterPro"/>
</dbReference>
<gene>
    <name evidence="6" type="ORF">SAMN02745216_05134</name>
</gene>
<dbReference type="PRINTS" id="PR01181">
    <property type="entry name" value="DAPDCRBXLASE"/>
</dbReference>
<reference evidence="7" key="1">
    <citation type="submission" date="2016-11" db="EMBL/GenBank/DDBJ databases">
        <authorList>
            <person name="Varghese N."/>
            <person name="Submissions S."/>
        </authorList>
    </citation>
    <scope>NUCLEOTIDE SEQUENCE [LARGE SCALE GENOMIC DNA]</scope>
    <source>
        <strain evidence="7">DSM 16219</strain>
    </source>
</reference>
<keyword evidence="2" id="KW-0210">Decarboxylase</keyword>
<keyword evidence="4" id="KW-0456">Lyase</keyword>
<evidence type="ECO:0000256" key="1">
    <source>
        <dbReference type="ARBA" id="ARBA00001933"/>
    </source>
</evidence>